<proteinExistence type="predicted"/>
<dbReference type="Proteomes" id="UP001595871">
    <property type="component" value="Unassembled WGS sequence"/>
</dbReference>
<keyword evidence="2" id="KW-1185">Reference proteome</keyword>
<dbReference type="EMBL" id="JBHSCF010000023">
    <property type="protein sequence ID" value="MFC4187395.1"/>
    <property type="molecule type" value="Genomic_DNA"/>
</dbReference>
<comment type="caution">
    <text evidence="1">The sequence shown here is derived from an EMBL/GenBank/DDBJ whole genome shotgun (WGS) entry which is preliminary data.</text>
</comment>
<protein>
    <submittedName>
        <fullName evidence="1">Uncharacterized protein</fullName>
    </submittedName>
</protein>
<name>A0ABV8N541_9ACTN</name>
<organism evidence="1 2">
    <name type="scientific">Streptomyces flavovirens</name>
    <dbReference type="NCBI Taxonomy" id="52258"/>
    <lineage>
        <taxon>Bacteria</taxon>
        <taxon>Bacillati</taxon>
        <taxon>Actinomycetota</taxon>
        <taxon>Actinomycetes</taxon>
        <taxon>Kitasatosporales</taxon>
        <taxon>Streptomycetaceae</taxon>
        <taxon>Streptomyces</taxon>
    </lineage>
</organism>
<feature type="non-terminal residue" evidence="1">
    <location>
        <position position="223"/>
    </location>
</feature>
<evidence type="ECO:0000313" key="2">
    <source>
        <dbReference type="Proteomes" id="UP001595871"/>
    </source>
</evidence>
<evidence type="ECO:0000313" key="1">
    <source>
        <dbReference type="EMBL" id="MFC4187395.1"/>
    </source>
</evidence>
<reference evidence="2" key="1">
    <citation type="journal article" date="2019" name="Int. J. Syst. Evol. Microbiol.">
        <title>The Global Catalogue of Microorganisms (GCM) 10K type strain sequencing project: providing services to taxonomists for standard genome sequencing and annotation.</title>
        <authorList>
            <consortium name="The Broad Institute Genomics Platform"/>
            <consortium name="The Broad Institute Genome Sequencing Center for Infectious Disease"/>
            <person name="Wu L."/>
            <person name="Ma J."/>
        </authorList>
    </citation>
    <scope>NUCLEOTIDE SEQUENCE [LARGE SCALE GENOMIC DNA]</scope>
    <source>
        <strain evidence="2">CCM 3243</strain>
    </source>
</reference>
<accession>A0ABV8N541</accession>
<gene>
    <name evidence="1" type="ORF">ACFO3R_13560</name>
</gene>
<sequence length="223" mass="24472">MTEYDHDIKVALLQASGADKSGLFGFNANPVNDVEAVEALNLTEKVRSGHASEKELKHYRDIMNENSKDKHFSEAYLHGLGAKGTLDLADKMELAANEHGASKADQKLYDSINTSLANTVASGTRDTTSYAYKPFIEGLKDVGTDNIGDNQRPVNGYQTAVTLMQHGSGYGKQFLNDVADDIIDAEKANPNVWLHHVDVNRPTLSLFHHPSELARCRVRTACT</sequence>